<evidence type="ECO:0000256" key="5">
    <source>
        <dbReference type="SAM" id="Phobius"/>
    </source>
</evidence>
<accession>A0A9D7XDN9</accession>
<gene>
    <name evidence="7" type="ORF">IPO85_04975</name>
</gene>
<keyword evidence="7" id="KW-0645">Protease</keyword>
<dbReference type="GO" id="GO:0006508">
    <property type="term" value="P:proteolysis"/>
    <property type="evidence" value="ECO:0007669"/>
    <property type="project" value="UniProtKB-KW"/>
</dbReference>
<keyword evidence="7" id="KW-0378">Hydrolase</keyword>
<comment type="caution">
    <text evidence="7">The sequence shown here is derived from an EMBL/GenBank/DDBJ whole genome shotgun (WGS) entry which is preliminary data.</text>
</comment>
<name>A0A9D7XDN9_9BACT</name>
<evidence type="ECO:0000256" key="2">
    <source>
        <dbReference type="ARBA" id="ARBA00022692"/>
    </source>
</evidence>
<evidence type="ECO:0000259" key="6">
    <source>
        <dbReference type="Pfam" id="PF01694"/>
    </source>
</evidence>
<feature type="transmembrane region" description="Helical" evidence="5">
    <location>
        <begin position="193"/>
        <end position="212"/>
    </location>
</feature>
<dbReference type="PANTHER" id="PTHR43731">
    <property type="entry name" value="RHOMBOID PROTEASE"/>
    <property type="match status" value="1"/>
</dbReference>
<protein>
    <submittedName>
        <fullName evidence="7">Rhomboid family intramembrane serine protease</fullName>
    </submittedName>
</protein>
<dbReference type="PANTHER" id="PTHR43731:SF26">
    <property type="entry name" value="RHOMBOID-LIKE PROTEIN 10, CHLOROPLASTIC"/>
    <property type="match status" value="1"/>
</dbReference>
<dbReference type="EMBL" id="JADKFW010000004">
    <property type="protein sequence ID" value="MBK9716860.1"/>
    <property type="molecule type" value="Genomic_DNA"/>
</dbReference>
<dbReference type="InterPro" id="IPR022764">
    <property type="entry name" value="Peptidase_S54_rhomboid_dom"/>
</dbReference>
<proteinExistence type="predicted"/>
<dbReference type="AlphaFoldDB" id="A0A9D7XDN9"/>
<feature type="transmembrane region" description="Helical" evidence="5">
    <location>
        <begin position="17"/>
        <end position="35"/>
    </location>
</feature>
<feature type="transmembrane region" description="Helical" evidence="5">
    <location>
        <begin position="68"/>
        <end position="88"/>
    </location>
</feature>
<dbReference type="InterPro" id="IPR035952">
    <property type="entry name" value="Rhomboid-like_sf"/>
</dbReference>
<sequence length="226" mass="25037">MFFPIGDDQVQGGAKPLFSYTLILINVLVFGYEIMLTPDQSEMMVTTYGAIPQEIIQGQDMYTLLSCMFLHGGWMHLIGNMLFLWVFADNIEAVVGTFNFMIFYIIGGVAASAIHIFFNPYSEVPMVGASGAISAVMGAYLIMFPSSRIKVLILIFFTTTYVPALFFLGIWIVQQLVAGVGSLNPTTAESAGVAWWAHIGGFIFGVVAGFIARKQYKDQYTYQEHE</sequence>
<dbReference type="SUPFAM" id="SSF144091">
    <property type="entry name" value="Rhomboid-like"/>
    <property type="match status" value="1"/>
</dbReference>
<dbReference type="InterPro" id="IPR050925">
    <property type="entry name" value="Rhomboid_protease_S54"/>
</dbReference>
<evidence type="ECO:0000313" key="7">
    <source>
        <dbReference type="EMBL" id="MBK9716860.1"/>
    </source>
</evidence>
<dbReference type="Proteomes" id="UP000808349">
    <property type="component" value="Unassembled WGS sequence"/>
</dbReference>
<keyword evidence="4 5" id="KW-0472">Membrane</keyword>
<feature type="domain" description="Peptidase S54 rhomboid" evidence="6">
    <location>
        <begin position="60"/>
        <end position="214"/>
    </location>
</feature>
<keyword evidence="3 5" id="KW-1133">Transmembrane helix</keyword>
<comment type="subcellular location">
    <subcellularLocation>
        <location evidence="1">Membrane</location>
        <topology evidence="1">Multi-pass membrane protein</topology>
    </subcellularLocation>
</comment>
<dbReference type="GO" id="GO:0016020">
    <property type="term" value="C:membrane"/>
    <property type="evidence" value="ECO:0007669"/>
    <property type="project" value="UniProtKB-SubCell"/>
</dbReference>
<feature type="transmembrane region" description="Helical" evidence="5">
    <location>
        <begin position="124"/>
        <end position="144"/>
    </location>
</feature>
<dbReference type="FunFam" id="1.20.1540.10:FF:000027">
    <property type="entry name" value="Rhomboid family intramembrane serine protease"/>
    <property type="match status" value="1"/>
</dbReference>
<evidence type="ECO:0000313" key="8">
    <source>
        <dbReference type="Proteomes" id="UP000808349"/>
    </source>
</evidence>
<evidence type="ECO:0000256" key="1">
    <source>
        <dbReference type="ARBA" id="ARBA00004141"/>
    </source>
</evidence>
<dbReference type="GO" id="GO:0004252">
    <property type="term" value="F:serine-type endopeptidase activity"/>
    <property type="evidence" value="ECO:0007669"/>
    <property type="project" value="InterPro"/>
</dbReference>
<evidence type="ECO:0000256" key="4">
    <source>
        <dbReference type="ARBA" id="ARBA00023136"/>
    </source>
</evidence>
<feature type="transmembrane region" description="Helical" evidence="5">
    <location>
        <begin position="100"/>
        <end position="118"/>
    </location>
</feature>
<dbReference type="Pfam" id="PF01694">
    <property type="entry name" value="Rhomboid"/>
    <property type="match status" value="1"/>
</dbReference>
<evidence type="ECO:0000256" key="3">
    <source>
        <dbReference type="ARBA" id="ARBA00022989"/>
    </source>
</evidence>
<dbReference type="Gene3D" id="1.20.1540.10">
    <property type="entry name" value="Rhomboid-like"/>
    <property type="match status" value="1"/>
</dbReference>
<keyword evidence="2 5" id="KW-0812">Transmembrane</keyword>
<feature type="transmembrane region" description="Helical" evidence="5">
    <location>
        <begin position="151"/>
        <end position="173"/>
    </location>
</feature>
<organism evidence="7 8">
    <name type="scientific">Candidatus Defluviibacterium haderslevense</name>
    <dbReference type="NCBI Taxonomy" id="2981993"/>
    <lineage>
        <taxon>Bacteria</taxon>
        <taxon>Pseudomonadati</taxon>
        <taxon>Bacteroidota</taxon>
        <taxon>Saprospiria</taxon>
        <taxon>Saprospirales</taxon>
        <taxon>Saprospiraceae</taxon>
        <taxon>Candidatus Defluviibacterium</taxon>
    </lineage>
</organism>
<reference evidence="7 8" key="1">
    <citation type="submission" date="2020-10" db="EMBL/GenBank/DDBJ databases">
        <title>Connecting structure to function with the recovery of over 1000 high-quality activated sludge metagenome-assembled genomes encoding full-length rRNA genes using long-read sequencing.</title>
        <authorList>
            <person name="Singleton C.M."/>
            <person name="Petriglieri F."/>
            <person name="Kristensen J.M."/>
            <person name="Kirkegaard R.H."/>
            <person name="Michaelsen T.Y."/>
            <person name="Andersen M.H."/>
            <person name="Karst S.M."/>
            <person name="Dueholm M.S."/>
            <person name="Nielsen P.H."/>
            <person name="Albertsen M."/>
        </authorList>
    </citation>
    <scope>NUCLEOTIDE SEQUENCE [LARGE SCALE GENOMIC DNA]</scope>
    <source>
        <strain evidence="7">Ribe_18-Q3-R11-54_BAT3C.373</strain>
    </source>
</reference>